<dbReference type="AlphaFoldDB" id="A0A1F6DFG2"/>
<accession>A0A1F6DFG2</accession>
<comment type="caution">
    <text evidence="1">The sequence shown here is derived from an EMBL/GenBank/DDBJ whole genome shotgun (WGS) entry which is preliminary data.</text>
</comment>
<evidence type="ECO:0000313" key="1">
    <source>
        <dbReference type="EMBL" id="OGG60106.1"/>
    </source>
</evidence>
<organism evidence="1 2">
    <name type="scientific">Candidatus Kaiserbacteria bacterium RIFCSPHIGHO2_02_FULL_49_16</name>
    <dbReference type="NCBI Taxonomy" id="1798490"/>
    <lineage>
        <taxon>Bacteria</taxon>
        <taxon>Candidatus Kaiseribacteriota</taxon>
    </lineage>
</organism>
<name>A0A1F6DFG2_9BACT</name>
<sequence length="76" mass="8778">MSTITLPRNTYSEILKRQERADVAIAKLQKAVEELGYGEVKPSVLKRLEKQSRLLDEGRGIKLKNMKEYRAYVRGL</sequence>
<dbReference type="Proteomes" id="UP000178042">
    <property type="component" value="Unassembled WGS sequence"/>
</dbReference>
<gene>
    <name evidence="1" type="ORF">A3C86_00960</name>
</gene>
<proteinExistence type="predicted"/>
<dbReference type="EMBL" id="MFLD01000020">
    <property type="protein sequence ID" value="OGG60106.1"/>
    <property type="molecule type" value="Genomic_DNA"/>
</dbReference>
<reference evidence="1 2" key="1">
    <citation type="journal article" date="2016" name="Nat. Commun.">
        <title>Thousands of microbial genomes shed light on interconnected biogeochemical processes in an aquifer system.</title>
        <authorList>
            <person name="Anantharaman K."/>
            <person name="Brown C.T."/>
            <person name="Hug L.A."/>
            <person name="Sharon I."/>
            <person name="Castelle C.J."/>
            <person name="Probst A.J."/>
            <person name="Thomas B.C."/>
            <person name="Singh A."/>
            <person name="Wilkins M.J."/>
            <person name="Karaoz U."/>
            <person name="Brodie E.L."/>
            <person name="Williams K.H."/>
            <person name="Hubbard S.S."/>
            <person name="Banfield J.F."/>
        </authorList>
    </citation>
    <scope>NUCLEOTIDE SEQUENCE [LARGE SCALE GENOMIC DNA]</scope>
</reference>
<evidence type="ECO:0000313" key="2">
    <source>
        <dbReference type="Proteomes" id="UP000178042"/>
    </source>
</evidence>
<protein>
    <submittedName>
        <fullName evidence="1">Uncharacterized protein</fullName>
    </submittedName>
</protein>